<name>A0A1L9SUP4_9EURO</name>
<dbReference type="STRING" id="1073090.A0A1L9SUP4"/>
<gene>
    <name evidence="2" type="ORF">ASPZODRAFT_86491</name>
</gene>
<reference evidence="3" key="1">
    <citation type="journal article" date="2017" name="Genome Biol.">
        <title>Comparative genomics reveals high biological diversity and specific adaptations in the industrially and medically important fungal genus Aspergillus.</title>
        <authorList>
            <person name="de Vries R.P."/>
            <person name="Riley R."/>
            <person name="Wiebenga A."/>
            <person name="Aguilar-Osorio G."/>
            <person name="Amillis S."/>
            <person name="Uchima C.A."/>
            <person name="Anderluh G."/>
            <person name="Asadollahi M."/>
            <person name="Askin M."/>
            <person name="Barry K."/>
            <person name="Battaglia E."/>
            <person name="Bayram O."/>
            <person name="Benocci T."/>
            <person name="Braus-Stromeyer S.A."/>
            <person name="Caldana C."/>
            <person name="Canovas D."/>
            <person name="Cerqueira G.C."/>
            <person name="Chen F."/>
            <person name="Chen W."/>
            <person name="Choi C."/>
            <person name="Clum A."/>
            <person name="Dos Santos R.A."/>
            <person name="Damasio A.R."/>
            <person name="Diallinas G."/>
            <person name="Emri T."/>
            <person name="Fekete E."/>
            <person name="Flipphi M."/>
            <person name="Freyberg S."/>
            <person name="Gallo A."/>
            <person name="Gournas C."/>
            <person name="Habgood R."/>
            <person name="Hainaut M."/>
            <person name="Harispe M.L."/>
            <person name="Henrissat B."/>
            <person name="Hilden K.S."/>
            <person name="Hope R."/>
            <person name="Hossain A."/>
            <person name="Karabika E."/>
            <person name="Karaffa L."/>
            <person name="Karanyi Z."/>
            <person name="Krasevec N."/>
            <person name="Kuo A."/>
            <person name="Kusch H."/>
            <person name="LaButti K."/>
            <person name="Lagendijk E.L."/>
            <person name="Lapidus A."/>
            <person name="Levasseur A."/>
            <person name="Lindquist E."/>
            <person name="Lipzen A."/>
            <person name="Logrieco A.F."/>
            <person name="MacCabe A."/>
            <person name="Maekelae M.R."/>
            <person name="Malavazi I."/>
            <person name="Melin P."/>
            <person name="Meyer V."/>
            <person name="Mielnichuk N."/>
            <person name="Miskei M."/>
            <person name="Molnar A.P."/>
            <person name="Mule G."/>
            <person name="Ngan C.Y."/>
            <person name="Orejas M."/>
            <person name="Orosz E."/>
            <person name="Ouedraogo J.P."/>
            <person name="Overkamp K.M."/>
            <person name="Park H.-S."/>
            <person name="Perrone G."/>
            <person name="Piumi F."/>
            <person name="Punt P.J."/>
            <person name="Ram A.F."/>
            <person name="Ramon A."/>
            <person name="Rauscher S."/>
            <person name="Record E."/>
            <person name="Riano-Pachon D.M."/>
            <person name="Robert V."/>
            <person name="Roehrig J."/>
            <person name="Ruller R."/>
            <person name="Salamov A."/>
            <person name="Salih N.S."/>
            <person name="Samson R.A."/>
            <person name="Sandor E."/>
            <person name="Sanguinetti M."/>
            <person name="Schuetze T."/>
            <person name="Sepcic K."/>
            <person name="Shelest E."/>
            <person name="Sherlock G."/>
            <person name="Sophianopoulou V."/>
            <person name="Squina F.M."/>
            <person name="Sun H."/>
            <person name="Susca A."/>
            <person name="Todd R.B."/>
            <person name="Tsang A."/>
            <person name="Unkles S.E."/>
            <person name="van de Wiele N."/>
            <person name="van Rossen-Uffink D."/>
            <person name="Oliveira J.V."/>
            <person name="Vesth T.C."/>
            <person name="Visser J."/>
            <person name="Yu J.-H."/>
            <person name="Zhou M."/>
            <person name="Andersen M.R."/>
            <person name="Archer D.B."/>
            <person name="Baker S.E."/>
            <person name="Benoit I."/>
            <person name="Brakhage A.A."/>
            <person name="Braus G.H."/>
            <person name="Fischer R."/>
            <person name="Frisvad J.C."/>
            <person name="Goldman G.H."/>
            <person name="Houbraken J."/>
            <person name="Oakley B."/>
            <person name="Pocsi I."/>
            <person name="Scazzocchio C."/>
            <person name="Seiboth B."/>
            <person name="vanKuyk P.A."/>
            <person name="Wortman J."/>
            <person name="Dyer P.S."/>
            <person name="Grigoriev I.V."/>
        </authorList>
    </citation>
    <scope>NUCLEOTIDE SEQUENCE [LARGE SCALE GENOMIC DNA]</scope>
    <source>
        <strain evidence="3">CBS 506.65</strain>
    </source>
</reference>
<organism evidence="2 3">
    <name type="scientific">Penicilliopsis zonata CBS 506.65</name>
    <dbReference type="NCBI Taxonomy" id="1073090"/>
    <lineage>
        <taxon>Eukaryota</taxon>
        <taxon>Fungi</taxon>
        <taxon>Dikarya</taxon>
        <taxon>Ascomycota</taxon>
        <taxon>Pezizomycotina</taxon>
        <taxon>Eurotiomycetes</taxon>
        <taxon>Eurotiomycetidae</taxon>
        <taxon>Eurotiales</taxon>
        <taxon>Aspergillaceae</taxon>
        <taxon>Penicilliopsis</taxon>
    </lineage>
</organism>
<accession>A0A1L9SUP4</accession>
<feature type="compositionally biased region" description="Low complexity" evidence="1">
    <location>
        <begin position="183"/>
        <end position="200"/>
    </location>
</feature>
<dbReference type="GeneID" id="34616754"/>
<evidence type="ECO:0000313" key="3">
    <source>
        <dbReference type="Proteomes" id="UP000184188"/>
    </source>
</evidence>
<proteinExistence type="predicted"/>
<evidence type="ECO:0000313" key="2">
    <source>
        <dbReference type="EMBL" id="OJJ50834.1"/>
    </source>
</evidence>
<evidence type="ECO:0000256" key="1">
    <source>
        <dbReference type="SAM" id="MobiDB-lite"/>
    </source>
</evidence>
<dbReference type="AlphaFoldDB" id="A0A1L9SUP4"/>
<dbReference type="RefSeq" id="XP_022585344.1">
    <property type="nucleotide sequence ID" value="XM_022730290.1"/>
</dbReference>
<dbReference type="OrthoDB" id="3886346at2759"/>
<keyword evidence="3" id="KW-1185">Reference proteome</keyword>
<feature type="region of interest" description="Disordered" evidence="1">
    <location>
        <begin position="272"/>
        <end position="316"/>
    </location>
</feature>
<protein>
    <submittedName>
        <fullName evidence="2">Uncharacterized protein</fullName>
    </submittedName>
</protein>
<sequence length="336" mass="36201">MARTQIDALDAFSHLSDNVPTWINQVSDLVVHTTAKHAEFSAAFKKLAVVRSPRRRKNSSVCSIHTEKGTSDVLASGIPRKRGNEEVRSLSSNAGGASMVSFRNNLVIHYDGHTQETLEEIVRHIGTARNYLRRGKMSQMARPPAVLRFTVEADNNGGALGESGVDPLMASIRRTRNRGPAPSSAQNNNNTATNSTTTNSKGITKDSSFDFADKQLELAHGLCESAAHQFLRVGECSALLESVESKFTLLQEMAANEVERLKAERLKEQQEVAAATATTTSDMPAAPAAPASGKKPLARNEKAGTPGSAIEVDDDSSPSIESIDLAAFRASNRYRA</sequence>
<dbReference type="EMBL" id="KV878336">
    <property type="protein sequence ID" value="OJJ50834.1"/>
    <property type="molecule type" value="Genomic_DNA"/>
</dbReference>
<feature type="region of interest" description="Disordered" evidence="1">
    <location>
        <begin position="175"/>
        <end position="204"/>
    </location>
</feature>
<dbReference type="Proteomes" id="UP000184188">
    <property type="component" value="Unassembled WGS sequence"/>
</dbReference>
<feature type="compositionally biased region" description="Low complexity" evidence="1">
    <location>
        <begin position="273"/>
        <end position="291"/>
    </location>
</feature>
<dbReference type="VEuPathDB" id="FungiDB:ASPZODRAFT_86491"/>